<keyword evidence="8 13" id="KW-0418">Kinase</keyword>
<evidence type="ECO:0000256" key="10">
    <source>
        <dbReference type="ARBA" id="ARBA00022989"/>
    </source>
</evidence>
<dbReference type="InterPro" id="IPR036890">
    <property type="entry name" value="HATPase_C_sf"/>
</dbReference>
<keyword evidence="10" id="KW-1133">Transmembrane helix</keyword>
<dbReference type="Gene3D" id="3.30.565.10">
    <property type="entry name" value="Histidine kinase-like ATPase, C-terminal domain"/>
    <property type="match status" value="1"/>
</dbReference>
<evidence type="ECO:0000256" key="6">
    <source>
        <dbReference type="ARBA" id="ARBA00022692"/>
    </source>
</evidence>
<evidence type="ECO:0000256" key="7">
    <source>
        <dbReference type="ARBA" id="ARBA00022741"/>
    </source>
</evidence>
<dbReference type="Gene3D" id="3.30.450.20">
    <property type="entry name" value="PAS domain"/>
    <property type="match status" value="2"/>
</dbReference>
<evidence type="ECO:0000256" key="11">
    <source>
        <dbReference type="ARBA" id="ARBA00023012"/>
    </source>
</evidence>
<evidence type="ECO:0000256" key="4">
    <source>
        <dbReference type="ARBA" id="ARBA00022475"/>
    </source>
</evidence>
<dbReference type="InterPro" id="IPR029151">
    <property type="entry name" value="Sensor-like_sf"/>
</dbReference>
<evidence type="ECO:0000313" key="14">
    <source>
        <dbReference type="Proteomes" id="UP000557688"/>
    </source>
</evidence>
<keyword evidence="9" id="KW-0067">ATP-binding</keyword>
<dbReference type="Gene3D" id="1.10.287.130">
    <property type="match status" value="1"/>
</dbReference>
<dbReference type="GO" id="GO:0000160">
    <property type="term" value="P:phosphorelay signal transduction system"/>
    <property type="evidence" value="ECO:0007669"/>
    <property type="project" value="UniProtKB-KW"/>
</dbReference>
<dbReference type="GO" id="GO:0005524">
    <property type="term" value="F:ATP binding"/>
    <property type="evidence" value="ECO:0007669"/>
    <property type="project" value="UniProtKB-KW"/>
</dbReference>
<dbReference type="InterPro" id="IPR003594">
    <property type="entry name" value="HATPase_dom"/>
</dbReference>
<dbReference type="Gene3D" id="6.10.250.3020">
    <property type="match status" value="1"/>
</dbReference>
<comment type="catalytic activity">
    <reaction evidence="1">
        <text>ATP + protein L-histidine = ADP + protein N-phospho-L-histidine.</text>
        <dbReference type="EC" id="2.7.13.3"/>
    </reaction>
</comment>
<dbReference type="RefSeq" id="WP_221188279.1">
    <property type="nucleotide sequence ID" value="NZ_JACHXV010000012.1"/>
</dbReference>
<dbReference type="InterPro" id="IPR017055">
    <property type="entry name" value="Sig_transdc_His_kinase_DctB"/>
</dbReference>
<evidence type="ECO:0000313" key="13">
    <source>
        <dbReference type="EMBL" id="MBB3174891.1"/>
    </source>
</evidence>
<dbReference type="SUPFAM" id="SSF55874">
    <property type="entry name" value="ATPase domain of HSP90 chaperone/DNA topoisomerase II/histidine kinase"/>
    <property type="match status" value="1"/>
</dbReference>
<keyword evidence="6" id="KW-0812">Transmembrane</keyword>
<dbReference type="PIRSF" id="PIRSF036431">
    <property type="entry name" value="STHK_DctB"/>
    <property type="match status" value="1"/>
</dbReference>
<keyword evidence="14" id="KW-1185">Reference proteome</keyword>
<dbReference type="CDD" id="cd00075">
    <property type="entry name" value="HATPase"/>
    <property type="match status" value="1"/>
</dbReference>
<keyword evidence="5 13" id="KW-0808">Transferase</keyword>
<proteinExistence type="predicted"/>
<dbReference type="SMART" id="SM00387">
    <property type="entry name" value="HATPase_c"/>
    <property type="match status" value="1"/>
</dbReference>
<name>A0A839V619_9PROT</name>
<comment type="subcellular location">
    <subcellularLocation>
        <location evidence="2">Cell membrane</location>
        <topology evidence="2">Multi-pass membrane protein</topology>
    </subcellularLocation>
</comment>
<evidence type="ECO:0000256" key="2">
    <source>
        <dbReference type="ARBA" id="ARBA00004651"/>
    </source>
</evidence>
<evidence type="ECO:0000256" key="5">
    <source>
        <dbReference type="ARBA" id="ARBA00022679"/>
    </source>
</evidence>
<evidence type="ECO:0000256" key="9">
    <source>
        <dbReference type="ARBA" id="ARBA00022840"/>
    </source>
</evidence>
<dbReference type="GO" id="GO:0005886">
    <property type="term" value="C:plasma membrane"/>
    <property type="evidence" value="ECO:0007669"/>
    <property type="project" value="UniProtKB-SubCell"/>
</dbReference>
<evidence type="ECO:0000259" key="12">
    <source>
        <dbReference type="PROSITE" id="PS50109"/>
    </source>
</evidence>
<dbReference type="AlphaFoldDB" id="A0A839V619"/>
<evidence type="ECO:0000256" key="1">
    <source>
        <dbReference type="ARBA" id="ARBA00000085"/>
    </source>
</evidence>
<evidence type="ECO:0000256" key="3">
    <source>
        <dbReference type="ARBA" id="ARBA00012438"/>
    </source>
</evidence>
<keyword evidence="4" id="KW-1003">Cell membrane</keyword>
<dbReference type="InterPro" id="IPR004358">
    <property type="entry name" value="Sig_transdc_His_kin-like_C"/>
</dbReference>
<keyword evidence="11" id="KW-0902">Two-component regulatory system</keyword>
<gene>
    <name evidence="13" type="ORF">FHR90_002738</name>
</gene>
<dbReference type="SUPFAM" id="SSF103190">
    <property type="entry name" value="Sensory domain-like"/>
    <property type="match status" value="1"/>
</dbReference>
<dbReference type="Pfam" id="PF02518">
    <property type="entry name" value="HATPase_c"/>
    <property type="match status" value="1"/>
</dbReference>
<dbReference type="PRINTS" id="PR00344">
    <property type="entry name" value="BCTRLSENSOR"/>
</dbReference>
<dbReference type="EC" id="2.7.13.3" evidence="3"/>
<protein>
    <recommendedName>
        <fullName evidence="3">histidine kinase</fullName>
        <ecNumber evidence="3">2.7.13.3</ecNumber>
    </recommendedName>
</protein>
<dbReference type="GO" id="GO:0004673">
    <property type="term" value="F:protein histidine kinase activity"/>
    <property type="evidence" value="ECO:0007669"/>
    <property type="project" value="UniProtKB-EC"/>
</dbReference>
<sequence length="551" mass="58611">MAVTLLAAVLAGWAAARISGERALDALQLRTGTDATLRAALLDSEIARYRLLPLALADDRDIVEAVAAPGADHTALDRRLELLARATGAPVIYVVGRSGRAIASSNHAEADSFVGRDYAFRSYYTDALAGGQAHQFALGTSSKQPGLYLAHRTPGDGVVVIKLEFNRIEAEWRAAGGITLIRGPEGVVLVTSRPDWRYGATEPLEPARARRFIEGASLPGDALHPLDPARAGAFVQASVATAQPGWRLTELAETAPVLRAARRGSATAAALAVIAASSLLWMWRGRRVRQRRDRAALERAVAARTVELRHEMAERVASETRAAELRERLRQANRLAALGQITAALAHETAQPVGAIRSYCRSGELLLDRGDTQAARGNFSAIGGLAERIGTITAELRGFARRGPDPLRAVRVADFIGGARLILRERLGGIALSVPDPLPELMVHGSVVRFEQVLVNLLGNAIEALDGAGRIEIEIAADASAVRLSVSDDGPGIAPELAAQLFLPFATSRPSGLGLGLVIAQDIMAECGGTLRQLDRARGACFEMTMRRVAA</sequence>
<dbReference type="PANTHER" id="PTHR43065">
    <property type="entry name" value="SENSOR HISTIDINE KINASE"/>
    <property type="match status" value="1"/>
</dbReference>
<comment type="caution">
    <text evidence="13">The sequence shown here is derived from an EMBL/GenBank/DDBJ whole genome shotgun (WGS) entry which is preliminary data.</text>
</comment>
<dbReference type="Proteomes" id="UP000557688">
    <property type="component" value="Unassembled WGS sequence"/>
</dbReference>
<accession>A0A839V619</accession>
<dbReference type="EMBL" id="JACHXV010000012">
    <property type="protein sequence ID" value="MBB3174891.1"/>
    <property type="molecule type" value="Genomic_DNA"/>
</dbReference>
<dbReference type="PANTHER" id="PTHR43065:SF46">
    <property type="entry name" value="C4-DICARBOXYLATE TRANSPORT SENSOR PROTEIN DCTB"/>
    <property type="match status" value="1"/>
</dbReference>
<dbReference type="PROSITE" id="PS50109">
    <property type="entry name" value="HIS_KIN"/>
    <property type="match status" value="1"/>
</dbReference>
<keyword evidence="10" id="KW-0472">Membrane</keyword>
<dbReference type="InterPro" id="IPR005467">
    <property type="entry name" value="His_kinase_dom"/>
</dbReference>
<feature type="domain" description="Histidine kinase" evidence="12">
    <location>
        <begin position="344"/>
        <end position="550"/>
    </location>
</feature>
<organism evidence="13 14">
    <name type="scientific">Endobacter medicaginis</name>
    <dbReference type="NCBI Taxonomy" id="1181271"/>
    <lineage>
        <taxon>Bacteria</taxon>
        <taxon>Pseudomonadati</taxon>
        <taxon>Pseudomonadota</taxon>
        <taxon>Alphaproteobacteria</taxon>
        <taxon>Acetobacterales</taxon>
        <taxon>Acetobacteraceae</taxon>
        <taxon>Endobacter</taxon>
    </lineage>
</organism>
<keyword evidence="7" id="KW-0547">Nucleotide-binding</keyword>
<evidence type="ECO:0000256" key="8">
    <source>
        <dbReference type="ARBA" id="ARBA00022777"/>
    </source>
</evidence>
<reference evidence="13 14" key="1">
    <citation type="submission" date="2020-08" db="EMBL/GenBank/DDBJ databases">
        <title>Genomic Encyclopedia of Type Strains, Phase III (KMG-III): the genomes of soil and plant-associated and newly described type strains.</title>
        <authorList>
            <person name="Whitman W."/>
        </authorList>
    </citation>
    <scope>NUCLEOTIDE SEQUENCE [LARGE SCALE GENOMIC DNA]</scope>
    <source>
        <strain evidence="13 14">CECT 8088</strain>
    </source>
</reference>